<protein>
    <submittedName>
        <fullName evidence="2">Uncharacterized protein</fullName>
    </submittedName>
</protein>
<name>A0A0J8E0B4_BETVV</name>
<feature type="transmembrane region" description="Helical" evidence="1">
    <location>
        <begin position="59"/>
        <end position="82"/>
    </location>
</feature>
<dbReference type="EMBL" id="KQ090375">
    <property type="protein sequence ID" value="KMS96525.1"/>
    <property type="molecule type" value="Genomic_DNA"/>
</dbReference>
<evidence type="ECO:0000313" key="2">
    <source>
        <dbReference type="EMBL" id="KMS96525.1"/>
    </source>
</evidence>
<keyword evidence="3" id="KW-1185">Reference proteome</keyword>
<evidence type="ECO:0000256" key="1">
    <source>
        <dbReference type="SAM" id="Phobius"/>
    </source>
</evidence>
<dbReference type="Proteomes" id="UP000035740">
    <property type="component" value="Unassembled WGS sequence"/>
</dbReference>
<dbReference type="Gramene" id="KMS96525">
    <property type="protein sequence ID" value="KMS96525"/>
    <property type="gene ID" value="BVRB_8g202180"/>
</dbReference>
<accession>A0A0J8E0B4</accession>
<sequence length="92" mass="10253">MNFVYSYLLYHDTGIGNIIVNTGAFAQEEGQDIVSLAFTGANETLLPRYVISNSKRSKVIVAVSVLLAATVVVITIILYFLWKWRAQPKDIC</sequence>
<reference evidence="2 3" key="1">
    <citation type="journal article" date="2014" name="Nature">
        <title>The genome of the recently domesticated crop plant sugar beet (Beta vulgaris).</title>
        <authorList>
            <person name="Dohm J.C."/>
            <person name="Minoche A.E."/>
            <person name="Holtgrawe D."/>
            <person name="Capella-Gutierrez S."/>
            <person name="Zakrzewski F."/>
            <person name="Tafer H."/>
            <person name="Rupp O."/>
            <person name="Sorensen T.R."/>
            <person name="Stracke R."/>
            <person name="Reinhardt R."/>
            <person name="Goesmann A."/>
            <person name="Kraft T."/>
            <person name="Schulz B."/>
            <person name="Stadler P.F."/>
            <person name="Schmidt T."/>
            <person name="Gabaldon T."/>
            <person name="Lehrach H."/>
            <person name="Weisshaar B."/>
            <person name="Himmelbauer H."/>
        </authorList>
    </citation>
    <scope>NUCLEOTIDE SEQUENCE [LARGE SCALE GENOMIC DNA]</scope>
    <source>
        <tissue evidence="2">Taproot</tissue>
    </source>
</reference>
<evidence type="ECO:0000313" key="3">
    <source>
        <dbReference type="Proteomes" id="UP000035740"/>
    </source>
</evidence>
<dbReference type="eggNOG" id="ENOG502QSUU">
    <property type="taxonomic scope" value="Eukaryota"/>
</dbReference>
<keyword evidence="1" id="KW-1133">Transmembrane helix</keyword>
<dbReference type="AlphaFoldDB" id="A0A0J8E0B4"/>
<keyword evidence="1" id="KW-0812">Transmembrane</keyword>
<proteinExistence type="predicted"/>
<dbReference type="OrthoDB" id="1936886at2759"/>
<organism evidence="2 3">
    <name type="scientific">Beta vulgaris subsp. vulgaris</name>
    <name type="common">Beet</name>
    <dbReference type="NCBI Taxonomy" id="3555"/>
    <lineage>
        <taxon>Eukaryota</taxon>
        <taxon>Viridiplantae</taxon>
        <taxon>Streptophyta</taxon>
        <taxon>Embryophyta</taxon>
        <taxon>Tracheophyta</taxon>
        <taxon>Spermatophyta</taxon>
        <taxon>Magnoliopsida</taxon>
        <taxon>eudicotyledons</taxon>
        <taxon>Gunneridae</taxon>
        <taxon>Pentapetalae</taxon>
        <taxon>Caryophyllales</taxon>
        <taxon>Chenopodiaceae</taxon>
        <taxon>Betoideae</taxon>
        <taxon>Beta</taxon>
    </lineage>
</organism>
<gene>
    <name evidence="2" type="ORF">BVRB_8g202180</name>
</gene>
<keyword evidence="1" id="KW-0472">Membrane</keyword>